<dbReference type="InterPro" id="IPR029062">
    <property type="entry name" value="Class_I_gatase-like"/>
</dbReference>
<feature type="signal peptide" evidence="8">
    <location>
        <begin position="1"/>
        <end position="18"/>
    </location>
</feature>
<dbReference type="SUPFAM" id="SSF53187">
    <property type="entry name" value="Zn-dependent exopeptidases"/>
    <property type="match status" value="1"/>
</dbReference>
<reference evidence="10" key="2">
    <citation type="journal article" date="2024" name="Antonie Van Leeuwenhoek">
        <title>Roseihalotalea indica gen. nov., sp. nov., a halophilic Bacteroidetes from mesopelagic Southwest Indian Ocean with higher carbohydrate metabolic potential.</title>
        <authorList>
            <person name="Chen B."/>
            <person name="Zhang M."/>
            <person name="Lin D."/>
            <person name="Ye J."/>
            <person name="Tang K."/>
        </authorList>
    </citation>
    <scope>NUCLEOTIDE SEQUENCE</scope>
    <source>
        <strain evidence="10">TK19036</strain>
    </source>
</reference>
<evidence type="ECO:0000313" key="10">
    <source>
        <dbReference type="EMBL" id="WKN38803.1"/>
    </source>
</evidence>
<dbReference type="GO" id="GO:0004181">
    <property type="term" value="F:metallocarboxypeptidase activity"/>
    <property type="evidence" value="ECO:0007669"/>
    <property type="project" value="InterPro"/>
</dbReference>
<reference evidence="10" key="1">
    <citation type="journal article" date="2023" name="Comput. Struct. Biotechnol. J.">
        <title>Discovery of a novel marine Bacteroidetes with a rich repertoire of carbohydrate-active enzymes.</title>
        <authorList>
            <person name="Chen B."/>
            <person name="Liu G."/>
            <person name="Chen Q."/>
            <person name="Wang H."/>
            <person name="Liu L."/>
            <person name="Tang K."/>
        </authorList>
    </citation>
    <scope>NUCLEOTIDE SEQUENCE</scope>
    <source>
        <strain evidence="10">TK19036</strain>
    </source>
</reference>
<keyword evidence="5" id="KW-0862">Zinc</keyword>
<dbReference type="EMBL" id="CP120682">
    <property type="protein sequence ID" value="WKN38803.1"/>
    <property type="molecule type" value="Genomic_DNA"/>
</dbReference>
<feature type="chain" id="PRO_5041406181" evidence="8">
    <location>
        <begin position="19"/>
        <end position="843"/>
    </location>
</feature>
<evidence type="ECO:0000256" key="6">
    <source>
        <dbReference type="ARBA" id="ARBA00023049"/>
    </source>
</evidence>
<keyword evidence="4" id="KW-0378">Hydrolase</keyword>
<name>A0AA49GQV5_9BACT</name>
<sequence length="843" mass="95465">MRYLFSILLLTLVTSLSAQVQSPQEFLGYNLGERFTRHARVADYFEHVAEQVDHVTLVPYGETNEHRPLMVAYITAPENASQLDVIRQAHMARTGLVEGSIDAFEDLAIVWLSYNVHGNEAVSTEAAMGVLYELAGAQNAQTTEWLRNTVIIIDPCINPDGRDRYVNWYNQRVNAVPNPNLDSWEHDEPWPGGRMNHYFFDLNRDWAWVTQKESRQRLELYNQWLPHIHADFHEQGVNSPYYFAPAAEPYHSLITDWQRELQTMIGKNNARYFDEEGWLYFTRERFDLLYPSYGDTYPIFNGAIGMTFEQGGSGQAGLAVLTEDGDTLTLKDRIDHHITTSLSTIEVASQNASRIVQEFTTFYKQSQQGNMGVYKSFVVKSGDNPDKIAALRSLLDTHKIQYGASTGARNLIGFSYQQNADADFRLEEGDLIISSAQPKSVFLQSLFEPEAELVDSITYDITAWSVPYAYDLDAYALTTNITATQQAEEAEYSPLQVREPAYAYVSRWNDIQDARFLAQLIKKGVKVRYSLRDFSVGGQAFDAGALIIARANNQTMNEQFDQTVIDIANELEQEIFPVQTGFVESGFDFGSGEIRYIQPPKVLLATGDDVSPYGFGEIWYYFEQEIGYPVSAVNTSALPDVNLSNYNVLILPSGRYQKVLEDVDLRPWIRQGGKVIALESALGYFDGKDGFSLSEYTDDAEKDRLEALAEDYQQQHQLSDYGEQERRDISNYISGSIFRLRLDNTHPLGFGYPDHYFTLKRGSDRYGYLKNGWNVATLEGEDALVSGFAGAEIKKQLPNSLVFGVESQGDGSVVYMVDNPLFRAFWQNGKLLFSNALFLVGQY</sequence>
<evidence type="ECO:0000256" key="7">
    <source>
        <dbReference type="PROSITE-ProRule" id="PRU01379"/>
    </source>
</evidence>
<dbReference type="Gene3D" id="3.40.630.10">
    <property type="entry name" value="Zn peptidases"/>
    <property type="match status" value="1"/>
</dbReference>
<keyword evidence="6" id="KW-0482">Metalloprotease</keyword>
<comment type="cofactor">
    <cofactor evidence="1">
        <name>Zn(2+)</name>
        <dbReference type="ChEBI" id="CHEBI:29105"/>
    </cofactor>
</comment>
<evidence type="ECO:0000259" key="9">
    <source>
        <dbReference type="PROSITE" id="PS52035"/>
    </source>
</evidence>
<dbReference type="AlphaFoldDB" id="A0AA49GQV5"/>
<organism evidence="10">
    <name type="scientific">Roseihalotalea indica</name>
    <dbReference type="NCBI Taxonomy" id="2867963"/>
    <lineage>
        <taxon>Bacteria</taxon>
        <taxon>Pseudomonadati</taxon>
        <taxon>Bacteroidota</taxon>
        <taxon>Cytophagia</taxon>
        <taxon>Cytophagales</taxon>
        <taxon>Catalimonadaceae</taxon>
        <taxon>Roseihalotalea</taxon>
    </lineage>
</organism>
<dbReference type="GO" id="GO:0005615">
    <property type="term" value="C:extracellular space"/>
    <property type="evidence" value="ECO:0007669"/>
    <property type="project" value="TreeGrafter"/>
</dbReference>
<evidence type="ECO:0000256" key="3">
    <source>
        <dbReference type="ARBA" id="ARBA00022670"/>
    </source>
</evidence>
<dbReference type="GO" id="GO:0006508">
    <property type="term" value="P:proteolysis"/>
    <property type="evidence" value="ECO:0007669"/>
    <property type="project" value="UniProtKB-KW"/>
</dbReference>
<evidence type="ECO:0000256" key="4">
    <source>
        <dbReference type="ARBA" id="ARBA00022801"/>
    </source>
</evidence>
<keyword evidence="8" id="KW-0732">Signal</keyword>
<dbReference type="GO" id="GO:0008270">
    <property type="term" value="F:zinc ion binding"/>
    <property type="evidence" value="ECO:0007669"/>
    <property type="project" value="InterPro"/>
</dbReference>
<gene>
    <name evidence="10" type="ORF">K4G66_08815</name>
</gene>
<accession>A0AA49GQV5</accession>
<dbReference type="Pfam" id="PF00246">
    <property type="entry name" value="Peptidase_M14"/>
    <property type="match status" value="1"/>
</dbReference>
<dbReference type="PROSITE" id="PS52035">
    <property type="entry name" value="PEPTIDASE_M14"/>
    <property type="match status" value="1"/>
</dbReference>
<dbReference type="PANTHER" id="PTHR11705">
    <property type="entry name" value="PROTEASE FAMILY M14 CARBOXYPEPTIDASE A,B"/>
    <property type="match status" value="1"/>
</dbReference>
<feature type="domain" description="Peptidase M14" evidence="9">
    <location>
        <begin position="34"/>
        <end position="363"/>
    </location>
</feature>
<protein>
    <submittedName>
        <fullName evidence="10">M14 family metallopeptidase</fullName>
    </submittedName>
</protein>
<dbReference type="PANTHER" id="PTHR11705:SF143">
    <property type="entry name" value="SLL0236 PROTEIN"/>
    <property type="match status" value="1"/>
</dbReference>
<comment type="similarity">
    <text evidence="2 7">Belongs to the peptidase M14 family.</text>
</comment>
<evidence type="ECO:0000256" key="1">
    <source>
        <dbReference type="ARBA" id="ARBA00001947"/>
    </source>
</evidence>
<keyword evidence="3" id="KW-0645">Protease</keyword>
<evidence type="ECO:0000256" key="5">
    <source>
        <dbReference type="ARBA" id="ARBA00022833"/>
    </source>
</evidence>
<dbReference type="CDD" id="cd06238">
    <property type="entry name" value="M14-like"/>
    <property type="match status" value="1"/>
</dbReference>
<evidence type="ECO:0000256" key="2">
    <source>
        <dbReference type="ARBA" id="ARBA00005988"/>
    </source>
</evidence>
<evidence type="ECO:0000256" key="8">
    <source>
        <dbReference type="SAM" id="SignalP"/>
    </source>
</evidence>
<proteinExistence type="inferred from homology"/>
<dbReference type="InterPro" id="IPR000834">
    <property type="entry name" value="Peptidase_M14"/>
</dbReference>
<comment type="caution">
    <text evidence="7">Lacks conserved residue(s) required for the propagation of feature annotation.</text>
</comment>
<dbReference type="SUPFAM" id="SSF52317">
    <property type="entry name" value="Class I glutamine amidotransferase-like"/>
    <property type="match status" value="1"/>
</dbReference>